<reference evidence="2 3" key="1">
    <citation type="submission" date="2016-02" db="EMBL/GenBank/DDBJ databases">
        <authorList>
            <person name="Wen L."/>
            <person name="He K."/>
            <person name="Yang H."/>
        </authorList>
    </citation>
    <scope>NUCLEOTIDE SEQUENCE [LARGE SCALE GENOMIC DNA]</scope>
    <source>
        <strain evidence="2 3">CD11_3</strain>
    </source>
</reference>
<dbReference type="AlphaFoldDB" id="A0A177KCW0"/>
<comment type="caution">
    <text evidence="2">The sequence shown here is derived from an EMBL/GenBank/DDBJ whole genome shotgun (WGS) entry which is preliminary data.</text>
</comment>
<organism evidence="2 3">
    <name type="scientific">Microbacterium oleivorans</name>
    <dbReference type="NCBI Taxonomy" id="273677"/>
    <lineage>
        <taxon>Bacteria</taxon>
        <taxon>Bacillati</taxon>
        <taxon>Actinomycetota</taxon>
        <taxon>Actinomycetes</taxon>
        <taxon>Micrococcales</taxon>
        <taxon>Microbacteriaceae</taxon>
        <taxon>Microbacterium</taxon>
    </lineage>
</organism>
<dbReference type="RefSeq" id="WP_064001758.1">
    <property type="nucleotide sequence ID" value="NZ_LSTV01000001.1"/>
</dbReference>
<sequence>MSDLESYLAGFDVEPGYLNWASFGPLSTAVRQEARADEEASATGRPSGIDLVAGHVDEARALVAEVLAADVDEVTLAPSTTDALFHAMFGLSGSVVLSPNEYPTIPVAARRAADIRGALTLRELDPAIVCVTPDAVRDALTDEVTAVAVSLVDYRTGYLADLPALREVVGDRLLIVDAIQGFGVVDVDWAAADVVAGHGYKWVRAGRGTGFARFTARARERIAPVLAGVAGTDAELGDLEVGPPRAGAAAYAVSRPDPQAAGRLSAALREMTEAGISAVAGLVAENARRVMAIADAHGIPVLTDRDRHAGIVALAPEPGRAGVIAAELANAGVIATVRDGLIRVSAHAGTSDAAFDLLEGALAASQSGPIVSPPAAVLPLLG</sequence>
<name>A0A177KCW0_9MICO</name>
<accession>A0A177KCW0</accession>
<keyword evidence="2" id="KW-0032">Aminotransferase</keyword>
<dbReference type="InterPro" id="IPR015421">
    <property type="entry name" value="PyrdxlP-dep_Trfase_major"/>
</dbReference>
<dbReference type="InterPro" id="IPR015424">
    <property type="entry name" value="PyrdxlP-dep_Trfase"/>
</dbReference>
<dbReference type="OrthoDB" id="4743071at2"/>
<dbReference type="InterPro" id="IPR015422">
    <property type="entry name" value="PyrdxlP-dep_Trfase_small"/>
</dbReference>
<evidence type="ECO:0000313" key="3">
    <source>
        <dbReference type="Proteomes" id="UP000076998"/>
    </source>
</evidence>
<dbReference type="Gene3D" id="3.40.640.10">
    <property type="entry name" value="Type I PLP-dependent aspartate aminotransferase-like (Major domain)"/>
    <property type="match status" value="1"/>
</dbReference>
<dbReference type="GO" id="GO:0008483">
    <property type="term" value="F:transaminase activity"/>
    <property type="evidence" value="ECO:0007669"/>
    <property type="project" value="UniProtKB-KW"/>
</dbReference>
<feature type="domain" description="Aminotransferase class V" evidence="1">
    <location>
        <begin position="55"/>
        <end position="230"/>
    </location>
</feature>
<dbReference type="PANTHER" id="PTHR43586:SF15">
    <property type="entry name" value="BLR3095 PROTEIN"/>
    <property type="match status" value="1"/>
</dbReference>
<evidence type="ECO:0000259" key="1">
    <source>
        <dbReference type="Pfam" id="PF00266"/>
    </source>
</evidence>
<dbReference type="Proteomes" id="UP000076998">
    <property type="component" value="Unassembled WGS sequence"/>
</dbReference>
<dbReference type="PANTHER" id="PTHR43586">
    <property type="entry name" value="CYSTEINE DESULFURASE"/>
    <property type="match status" value="1"/>
</dbReference>
<dbReference type="Gene3D" id="3.90.1150.10">
    <property type="entry name" value="Aspartate Aminotransferase, domain 1"/>
    <property type="match status" value="1"/>
</dbReference>
<protein>
    <submittedName>
        <fullName evidence="2">Aminotransferase class V</fullName>
    </submittedName>
</protein>
<proteinExistence type="predicted"/>
<dbReference type="InterPro" id="IPR000192">
    <property type="entry name" value="Aminotrans_V_dom"/>
</dbReference>
<keyword evidence="2" id="KW-0808">Transferase</keyword>
<dbReference type="Pfam" id="PF00266">
    <property type="entry name" value="Aminotran_5"/>
    <property type="match status" value="1"/>
</dbReference>
<dbReference type="EMBL" id="LSTV01000001">
    <property type="protein sequence ID" value="OAH51250.1"/>
    <property type="molecule type" value="Genomic_DNA"/>
</dbReference>
<evidence type="ECO:0000313" key="2">
    <source>
        <dbReference type="EMBL" id="OAH51250.1"/>
    </source>
</evidence>
<gene>
    <name evidence="2" type="ORF">AYL44_03000</name>
</gene>
<dbReference type="SUPFAM" id="SSF53383">
    <property type="entry name" value="PLP-dependent transferases"/>
    <property type="match status" value="1"/>
</dbReference>